<proteinExistence type="predicted"/>
<evidence type="ECO:0000313" key="3">
    <source>
        <dbReference type="Proteomes" id="UP001314263"/>
    </source>
</evidence>
<sequence length="226" mass="24955">MIPETSSQLRQESYPVLPRQHLRRSGSSSSALHKLGIAPTGTLLGRLLLLSSAIAAVMLCGALFTPIQVPGTSMRMRGLYEHMETNVVDDKLFGPAELPELPPHARYVFHENRCFDWGTIGWAIQEGKVDTAQYRYTIFMNSSVRGPFLPGYYPAGLHWSRVFTARLSKEVKLVGSTISCESAHMGGALGNEPRHNAHVQSYVMATDQASNYPSHYSSLDFLATPC</sequence>
<evidence type="ECO:0000256" key="1">
    <source>
        <dbReference type="SAM" id="Phobius"/>
    </source>
</evidence>
<name>A0AAV1I0L2_9CHLO</name>
<dbReference type="Proteomes" id="UP001314263">
    <property type="component" value="Unassembled WGS sequence"/>
</dbReference>
<keyword evidence="3" id="KW-1185">Reference proteome</keyword>
<comment type="caution">
    <text evidence="2">The sequence shown here is derived from an EMBL/GenBank/DDBJ whole genome shotgun (WGS) entry which is preliminary data.</text>
</comment>
<gene>
    <name evidence="2" type="ORF">CVIRNUC_003070</name>
</gene>
<dbReference type="AlphaFoldDB" id="A0AAV1I0L2"/>
<accession>A0AAV1I0L2</accession>
<feature type="transmembrane region" description="Helical" evidence="1">
    <location>
        <begin position="47"/>
        <end position="67"/>
    </location>
</feature>
<organism evidence="2 3">
    <name type="scientific">Coccomyxa viridis</name>
    <dbReference type="NCBI Taxonomy" id="1274662"/>
    <lineage>
        <taxon>Eukaryota</taxon>
        <taxon>Viridiplantae</taxon>
        <taxon>Chlorophyta</taxon>
        <taxon>core chlorophytes</taxon>
        <taxon>Trebouxiophyceae</taxon>
        <taxon>Trebouxiophyceae incertae sedis</taxon>
        <taxon>Coccomyxaceae</taxon>
        <taxon>Coccomyxa</taxon>
    </lineage>
</organism>
<keyword evidence="1" id="KW-0472">Membrane</keyword>
<keyword evidence="1" id="KW-0812">Transmembrane</keyword>
<evidence type="ECO:0000313" key="2">
    <source>
        <dbReference type="EMBL" id="CAK0763555.1"/>
    </source>
</evidence>
<protein>
    <submittedName>
        <fullName evidence="2">Uncharacterized protein</fullName>
    </submittedName>
</protein>
<keyword evidence="1" id="KW-1133">Transmembrane helix</keyword>
<reference evidence="2 3" key="1">
    <citation type="submission" date="2023-10" db="EMBL/GenBank/DDBJ databases">
        <authorList>
            <person name="Maclean D."/>
            <person name="Macfadyen A."/>
        </authorList>
    </citation>
    <scope>NUCLEOTIDE SEQUENCE [LARGE SCALE GENOMIC DNA]</scope>
</reference>
<dbReference type="EMBL" id="CAUYUE010000004">
    <property type="protein sequence ID" value="CAK0763555.1"/>
    <property type="molecule type" value="Genomic_DNA"/>
</dbReference>